<accession>A0A914RY50</accession>
<evidence type="ECO:0000313" key="3">
    <source>
        <dbReference type="WBParaSite" id="PEQ_0001125801-mRNA-1"/>
    </source>
</evidence>
<sequence length="191" mass="20611">LCSTSSTRSANCLDSAFLIRRYGSEQATYTHDVEPFAHASAPTSAQIWTRRTGGASSLREQLHHTRTLQQHELFRDPASPPASSLDGSIFGTRDGGSPLESASPHSTDAPSAREALSLRERLAALSPMTSQVHNELRRRVLGDENTTNVEPDLVRSLPHDTGPNIQVDHATSKSQWASSSLCSSSSPPPVQ</sequence>
<reference evidence="3" key="1">
    <citation type="submission" date="2022-11" db="UniProtKB">
        <authorList>
            <consortium name="WormBaseParasite"/>
        </authorList>
    </citation>
    <scope>IDENTIFICATION</scope>
</reference>
<dbReference type="AlphaFoldDB" id="A0A914RY50"/>
<evidence type="ECO:0000256" key="1">
    <source>
        <dbReference type="SAM" id="MobiDB-lite"/>
    </source>
</evidence>
<keyword evidence="2" id="KW-1185">Reference proteome</keyword>
<protein>
    <submittedName>
        <fullName evidence="3">Uncharacterized protein</fullName>
    </submittedName>
</protein>
<proteinExistence type="predicted"/>
<feature type="region of interest" description="Disordered" evidence="1">
    <location>
        <begin position="126"/>
        <end position="191"/>
    </location>
</feature>
<dbReference type="WBParaSite" id="PEQ_0001125801-mRNA-1">
    <property type="protein sequence ID" value="PEQ_0001125801-mRNA-1"/>
    <property type="gene ID" value="PEQ_0001125801"/>
</dbReference>
<feature type="region of interest" description="Disordered" evidence="1">
    <location>
        <begin position="69"/>
        <end position="113"/>
    </location>
</feature>
<evidence type="ECO:0000313" key="2">
    <source>
        <dbReference type="Proteomes" id="UP000887564"/>
    </source>
</evidence>
<name>A0A914RY50_PAREQ</name>
<organism evidence="2 3">
    <name type="scientific">Parascaris equorum</name>
    <name type="common">Equine roundworm</name>
    <dbReference type="NCBI Taxonomy" id="6256"/>
    <lineage>
        <taxon>Eukaryota</taxon>
        <taxon>Metazoa</taxon>
        <taxon>Ecdysozoa</taxon>
        <taxon>Nematoda</taxon>
        <taxon>Chromadorea</taxon>
        <taxon>Rhabditida</taxon>
        <taxon>Spirurina</taxon>
        <taxon>Ascaridomorpha</taxon>
        <taxon>Ascaridoidea</taxon>
        <taxon>Ascarididae</taxon>
        <taxon>Parascaris</taxon>
    </lineage>
</organism>
<dbReference type="Proteomes" id="UP000887564">
    <property type="component" value="Unplaced"/>
</dbReference>
<feature type="compositionally biased region" description="Low complexity" evidence="1">
    <location>
        <begin position="172"/>
        <end position="185"/>
    </location>
</feature>